<feature type="binding site" evidence="9">
    <location>
        <position position="325"/>
    </location>
    <ligand>
        <name>substrate</name>
    </ligand>
</feature>
<dbReference type="GO" id="GO:0000271">
    <property type="term" value="P:polysaccharide biosynthetic process"/>
    <property type="evidence" value="ECO:0007669"/>
    <property type="project" value="InterPro"/>
</dbReference>
<keyword evidence="4 7" id="KW-0560">Oxidoreductase</keyword>
<feature type="binding site" evidence="10">
    <location>
        <position position="30"/>
    </location>
    <ligand>
        <name>NAD(+)</name>
        <dbReference type="ChEBI" id="CHEBI:57540"/>
    </ligand>
</feature>
<dbReference type="GO" id="GO:0006065">
    <property type="term" value="P:UDP-glucuronate biosynthetic process"/>
    <property type="evidence" value="ECO:0007669"/>
    <property type="project" value="UniProtKB-UniPathway"/>
</dbReference>
<protein>
    <recommendedName>
        <fullName evidence="3 7">UDP-glucose 6-dehydrogenase</fullName>
        <ecNumber evidence="3 7">1.1.1.22</ecNumber>
    </recommendedName>
</protein>
<evidence type="ECO:0000256" key="1">
    <source>
        <dbReference type="ARBA" id="ARBA00004701"/>
    </source>
</evidence>
<dbReference type="Proteomes" id="UP000318661">
    <property type="component" value="Unassembled WGS sequence"/>
</dbReference>
<feature type="binding site" evidence="10">
    <location>
        <position position="86"/>
    </location>
    <ligand>
        <name>NAD(+)</name>
        <dbReference type="ChEBI" id="CHEBI:57540"/>
    </ligand>
</feature>
<evidence type="ECO:0000256" key="4">
    <source>
        <dbReference type="ARBA" id="ARBA00023002"/>
    </source>
</evidence>
<dbReference type="AlphaFoldDB" id="A0A537L480"/>
<evidence type="ECO:0000256" key="7">
    <source>
        <dbReference type="PIRNR" id="PIRNR000124"/>
    </source>
</evidence>
<feature type="binding site" evidence="10">
    <location>
        <position position="35"/>
    </location>
    <ligand>
        <name>NAD(+)</name>
        <dbReference type="ChEBI" id="CHEBI:57540"/>
    </ligand>
</feature>
<feature type="binding site" evidence="10">
    <location>
        <position position="332"/>
    </location>
    <ligand>
        <name>NAD(+)</name>
        <dbReference type="ChEBI" id="CHEBI:57540"/>
    </ligand>
</feature>
<dbReference type="InterPro" id="IPR014026">
    <property type="entry name" value="UDP-Glc/GDP-Man_DH_dimer"/>
</dbReference>
<evidence type="ECO:0000313" key="12">
    <source>
        <dbReference type="EMBL" id="TMJ02791.1"/>
    </source>
</evidence>
<evidence type="ECO:0000256" key="5">
    <source>
        <dbReference type="ARBA" id="ARBA00023027"/>
    </source>
</evidence>
<dbReference type="PIRSF" id="PIRSF000124">
    <property type="entry name" value="UDPglc_GDPman_dh"/>
    <property type="match status" value="1"/>
</dbReference>
<dbReference type="SUPFAM" id="SSF48179">
    <property type="entry name" value="6-phosphogluconate dehydrogenase C-terminal domain-like"/>
    <property type="match status" value="1"/>
</dbReference>
<dbReference type="InterPro" id="IPR001732">
    <property type="entry name" value="UDP-Glc/GDP-Man_DH_N"/>
</dbReference>
<dbReference type="InterPro" id="IPR008927">
    <property type="entry name" value="6-PGluconate_DH-like_C_sf"/>
</dbReference>
<feature type="binding site" evidence="9">
    <location>
        <begin position="152"/>
        <end position="155"/>
    </location>
    <ligand>
        <name>substrate</name>
    </ligand>
</feature>
<evidence type="ECO:0000256" key="3">
    <source>
        <dbReference type="ARBA" id="ARBA00012954"/>
    </source>
</evidence>
<feature type="domain" description="UDP-glucose/GDP-mannose dehydrogenase C-terminal" evidence="11">
    <location>
        <begin position="318"/>
        <end position="423"/>
    </location>
</feature>
<feature type="binding site" evidence="9">
    <location>
        <position position="209"/>
    </location>
    <ligand>
        <name>substrate</name>
    </ligand>
</feature>
<feature type="binding site" evidence="9">
    <location>
        <begin position="254"/>
        <end position="258"/>
    </location>
    <ligand>
        <name>substrate</name>
    </ligand>
</feature>
<keyword evidence="5 7" id="KW-0520">NAD</keyword>
<dbReference type="InterPro" id="IPR014027">
    <property type="entry name" value="UDP-Glc/GDP-Man_DH_C"/>
</dbReference>
<dbReference type="SUPFAM" id="SSF52413">
    <property type="entry name" value="UDP-glucose/GDP-mannose dehydrogenase C-terminal domain"/>
    <property type="match status" value="1"/>
</dbReference>
<dbReference type="PANTHER" id="PTHR43750">
    <property type="entry name" value="UDP-GLUCOSE 6-DEHYDROGENASE TUAD"/>
    <property type="match status" value="1"/>
</dbReference>
<evidence type="ECO:0000259" key="11">
    <source>
        <dbReference type="SMART" id="SM00984"/>
    </source>
</evidence>
<dbReference type="Pfam" id="PF03721">
    <property type="entry name" value="UDPG_MGDP_dh_N"/>
    <property type="match status" value="1"/>
</dbReference>
<dbReference type="SUPFAM" id="SSF51735">
    <property type="entry name" value="NAD(P)-binding Rossmann-fold domains"/>
    <property type="match status" value="1"/>
</dbReference>
<name>A0A537L480_9BACT</name>
<dbReference type="SMART" id="SM00984">
    <property type="entry name" value="UDPG_MGDP_dh_C"/>
    <property type="match status" value="1"/>
</dbReference>
<dbReference type="InterPro" id="IPR017476">
    <property type="entry name" value="UDP-Glc/GDP-Man"/>
</dbReference>
<reference evidence="12 13" key="1">
    <citation type="journal article" date="2019" name="Nat. Microbiol.">
        <title>Mediterranean grassland soil C-N compound turnover is dependent on rainfall and depth, and is mediated by genomically divergent microorganisms.</title>
        <authorList>
            <person name="Diamond S."/>
            <person name="Andeer P.F."/>
            <person name="Li Z."/>
            <person name="Crits-Christoph A."/>
            <person name="Burstein D."/>
            <person name="Anantharaman K."/>
            <person name="Lane K.R."/>
            <person name="Thomas B.C."/>
            <person name="Pan C."/>
            <person name="Northen T.R."/>
            <person name="Banfield J.F."/>
        </authorList>
    </citation>
    <scope>NUCLEOTIDE SEQUENCE [LARGE SCALE GENOMIC DNA]</scope>
    <source>
        <strain evidence="12">NP_2</strain>
    </source>
</reference>
<dbReference type="EMBL" id="VBAJ01000294">
    <property type="protein sequence ID" value="TMJ02791.1"/>
    <property type="molecule type" value="Genomic_DNA"/>
</dbReference>
<organism evidence="12 13">
    <name type="scientific">Candidatus Segetimicrobium genomatis</name>
    <dbReference type="NCBI Taxonomy" id="2569760"/>
    <lineage>
        <taxon>Bacteria</taxon>
        <taxon>Bacillati</taxon>
        <taxon>Candidatus Sysuimicrobiota</taxon>
        <taxon>Candidatus Sysuimicrobiia</taxon>
        <taxon>Candidatus Sysuimicrobiales</taxon>
        <taxon>Candidatus Segetimicrobiaceae</taxon>
        <taxon>Candidatus Segetimicrobium</taxon>
    </lineage>
</organism>
<comment type="catalytic activity">
    <reaction evidence="6 7">
        <text>UDP-alpha-D-glucose + 2 NAD(+) + H2O = UDP-alpha-D-glucuronate + 2 NADH + 3 H(+)</text>
        <dbReference type="Rhea" id="RHEA:23596"/>
        <dbReference type="ChEBI" id="CHEBI:15377"/>
        <dbReference type="ChEBI" id="CHEBI:15378"/>
        <dbReference type="ChEBI" id="CHEBI:57540"/>
        <dbReference type="ChEBI" id="CHEBI:57945"/>
        <dbReference type="ChEBI" id="CHEBI:58052"/>
        <dbReference type="ChEBI" id="CHEBI:58885"/>
        <dbReference type="EC" id="1.1.1.22"/>
    </reaction>
</comment>
<feature type="binding site" evidence="10">
    <location>
        <position position="155"/>
    </location>
    <ligand>
        <name>NAD(+)</name>
        <dbReference type="ChEBI" id="CHEBI:57540"/>
    </ligand>
</feature>
<dbReference type="PANTHER" id="PTHR43750:SF3">
    <property type="entry name" value="UDP-GLUCOSE 6-DEHYDROGENASE TUAD"/>
    <property type="match status" value="1"/>
</dbReference>
<evidence type="ECO:0000313" key="13">
    <source>
        <dbReference type="Proteomes" id="UP000318661"/>
    </source>
</evidence>
<dbReference type="NCBIfam" id="TIGR03026">
    <property type="entry name" value="NDP-sugDHase"/>
    <property type="match status" value="1"/>
</dbReference>
<dbReference type="UniPathway" id="UPA00038">
    <property type="reaction ID" value="UER00491"/>
</dbReference>
<evidence type="ECO:0000256" key="10">
    <source>
        <dbReference type="PIRSR" id="PIRSR500134-3"/>
    </source>
</evidence>
<comment type="caution">
    <text evidence="12">The sequence shown here is derived from an EMBL/GenBank/DDBJ whole genome shotgun (WGS) entry which is preliminary data.</text>
</comment>
<dbReference type="PIRSF" id="PIRSF500134">
    <property type="entry name" value="UDPglc_DH_bac"/>
    <property type="match status" value="1"/>
</dbReference>
<feature type="binding site" evidence="9">
    <location>
        <position position="262"/>
    </location>
    <ligand>
        <name>substrate</name>
    </ligand>
</feature>
<sequence length="439" mass="48388">MKIGVLGLGHVGLPTALGFAELGWDVVGADDDREKAARIAAGRLPFFEPQLDKLLRKQLELGRFHVTELVQDAVKAADVLFVCVGTPQREDGSADLSQVEAVARTIARGLNGYKLIVEKSTSPVRTAEQIRRTIRRYCNGDHEFEVAVNPEFLREGNACADFFKPDRIVLGVESERSRELLLEVFRPLLNGFSNDKLILTDLNTAEIIKHASNAFLATKVSFINLMADFCEASGADVGLVAKGMGLDPRIGDGFLQAGVGFGGYCLPKDLRALISMGEERMLDVTLLRAVEEINRRRIDRVVEKLLGALWVLQDKTIGILGLAFKPGTDDVRGAPSLKVIERLLGEGARLQLHDPQALDNVRELFPQDDGRLAYCESAYEAARGAQALVLLAEWEEYRTLDIARLGKLMETPVMVDGRNLYDPMALRRAGFDYISVGRP</sequence>
<feature type="active site" description="Nucleophile" evidence="8">
    <location>
        <position position="265"/>
    </location>
</feature>
<dbReference type="InterPro" id="IPR036291">
    <property type="entry name" value="NAD(P)-bd_dom_sf"/>
</dbReference>
<accession>A0A537L480</accession>
<proteinExistence type="inferred from homology"/>
<comment type="similarity">
    <text evidence="2 7">Belongs to the UDP-glucose/GDP-mannose dehydrogenase family.</text>
</comment>
<evidence type="ECO:0000256" key="6">
    <source>
        <dbReference type="ARBA" id="ARBA00047473"/>
    </source>
</evidence>
<dbReference type="Pfam" id="PF03720">
    <property type="entry name" value="UDPG_MGDP_dh_C"/>
    <property type="match status" value="1"/>
</dbReference>
<dbReference type="GO" id="GO:0051287">
    <property type="term" value="F:NAD binding"/>
    <property type="evidence" value="ECO:0007669"/>
    <property type="project" value="InterPro"/>
</dbReference>
<dbReference type="Gene3D" id="3.40.50.720">
    <property type="entry name" value="NAD(P)-binding Rossmann-like Domain"/>
    <property type="match status" value="2"/>
</dbReference>
<dbReference type="InterPro" id="IPR036220">
    <property type="entry name" value="UDP-Glc/GDP-Man_DH_C_sf"/>
</dbReference>
<dbReference type="EC" id="1.1.1.22" evidence="3 7"/>
<evidence type="ECO:0000256" key="9">
    <source>
        <dbReference type="PIRSR" id="PIRSR500134-2"/>
    </source>
</evidence>
<evidence type="ECO:0000256" key="8">
    <source>
        <dbReference type="PIRSR" id="PIRSR500134-1"/>
    </source>
</evidence>
<dbReference type="InterPro" id="IPR028357">
    <property type="entry name" value="UDPglc_DH_bac"/>
</dbReference>
<feature type="binding site" evidence="10">
    <location>
        <position position="121"/>
    </location>
    <ligand>
        <name>NAD(+)</name>
        <dbReference type="ChEBI" id="CHEBI:57540"/>
    </ligand>
</feature>
<dbReference type="Pfam" id="PF00984">
    <property type="entry name" value="UDPG_MGDP_dh"/>
    <property type="match status" value="1"/>
</dbReference>
<dbReference type="GO" id="GO:0003979">
    <property type="term" value="F:UDP-glucose 6-dehydrogenase activity"/>
    <property type="evidence" value="ECO:0007669"/>
    <property type="project" value="UniProtKB-EC"/>
</dbReference>
<gene>
    <name evidence="12" type="ORF">E6G99_11930</name>
</gene>
<comment type="pathway">
    <text evidence="1">Nucleotide-sugar biosynthesis; UDP-alpha-D-glucuronate biosynthesis; UDP-alpha-D-glucuronate from UDP-alpha-D-glucose: step 1/1.</text>
</comment>
<evidence type="ECO:0000256" key="2">
    <source>
        <dbReference type="ARBA" id="ARBA00006601"/>
    </source>
</evidence>
<dbReference type="Gene3D" id="1.20.5.100">
    <property type="entry name" value="Cytochrome c1, transmembrane anchor, C-terminal"/>
    <property type="match status" value="1"/>
</dbReference>
<feature type="binding site" evidence="10">
    <location>
        <position position="268"/>
    </location>
    <ligand>
        <name>NAD(+)</name>
        <dbReference type="ChEBI" id="CHEBI:57540"/>
    </ligand>
</feature>